<name>B0T2Q0_CAUSK</name>
<evidence type="ECO:0000313" key="1">
    <source>
        <dbReference type="EMBL" id="ABZ72301.1"/>
    </source>
</evidence>
<dbReference type="AlphaFoldDB" id="B0T2Q0"/>
<dbReference type="SUPFAM" id="SSF55469">
    <property type="entry name" value="FMN-dependent nitroreductase-like"/>
    <property type="match status" value="2"/>
</dbReference>
<dbReference type="PROSITE" id="PS51257">
    <property type="entry name" value="PROKAR_LIPOPROTEIN"/>
    <property type="match status" value="1"/>
</dbReference>
<accession>B0T2Q0</accession>
<dbReference type="HOGENOM" id="CLU_051479_3_0_5"/>
<evidence type="ECO:0008006" key="2">
    <source>
        <dbReference type="Google" id="ProtNLM"/>
    </source>
</evidence>
<dbReference type="OrthoDB" id="8156917at2"/>
<dbReference type="GO" id="GO:0016491">
    <property type="term" value="F:oxidoreductase activity"/>
    <property type="evidence" value="ECO:0007669"/>
    <property type="project" value="InterPro"/>
</dbReference>
<dbReference type="STRING" id="366602.Caul_3174"/>
<reference evidence="1" key="1">
    <citation type="submission" date="2008-01" db="EMBL/GenBank/DDBJ databases">
        <title>Complete sequence of chromosome of Caulobacter sp. K31.</title>
        <authorList>
            <consortium name="US DOE Joint Genome Institute"/>
            <person name="Copeland A."/>
            <person name="Lucas S."/>
            <person name="Lapidus A."/>
            <person name="Barry K."/>
            <person name="Glavina del Rio T."/>
            <person name="Dalin E."/>
            <person name="Tice H."/>
            <person name="Pitluck S."/>
            <person name="Bruce D."/>
            <person name="Goodwin L."/>
            <person name="Thompson L.S."/>
            <person name="Brettin T."/>
            <person name="Detter J.C."/>
            <person name="Han C."/>
            <person name="Schmutz J."/>
            <person name="Larimer F."/>
            <person name="Land M."/>
            <person name="Hauser L."/>
            <person name="Kyrpides N."/>
            <person name="Kim E."/>
            <person name="Stephens C."/>
            <person name="Richardson P."/>
        </authorList>
    </citation>
    <scope>NUCLEOTIDE SEQUENCE [LARGE SCALE GENOMIC DNA]</scope>
    <source>
        <strain evidence="1">K31</strain>
    </source>
</reference>
<dbReference type="EMBL" id="CP000927">
    <property type="protein sequence ID" value="ABZ72301.1"/>
    <property type="molecule type" value="Genomic_DNA"/>
</dbReference>
<organism evidence="1">
    <name type="scientific">Caulobacter sp. (strain K31)</name>
    <dbReference type="NCBI Taxonomy" id="366602"/>
    <lineage>
        <taxon>Bacteria</taxon>
        <taxon>Pseudomonadati</taxon>
        <taxon>Pseudomonadota</taxon>
        <taxon>Alphaproteobacteria</taxon>
        <taxon>Caulobacterales</taxon>
        <taxon>Caulobacteraceae</taxon>
        <taxon>Caulobacter</taxon>
    </lineage>
</organism>
<dbReference type="InterPro" id="IPR000415">
    <property type="entry name" value="Nitroreductase-like"/>
</dbReference>
<dbReference type="Gene3D" id="3.40.109.10">
    <property type="entry name" value="NADH Oxidase"/>
    <property type="match status" value="1"/>
</dbReference>
<dbReference type="NCBIfam" id="NF047509">
    <property type="entry name" value="Rv3131_FMN_oxido"/>
    <property type="match status" value="1"/>
</dbReference>
<proteinExistence type="predicted"/>
<dbReference type="KEGG" id="cak:Caul_3174"/>
<dbReference type="eggNOG" id="COG0778">
    <property type="taxonomic scope" value="Bacteria"/>
</dbReference>
<sequence precursor="true">MTTRRALLGALPLIGAAGCAGRGETYADAVAATWVLPPAEAAGEPPVRALVHAATLAASGHNAQPWRFASRGREMIIRPDLSRRTSVVDPDDHHLFVSLGCAAETLLHAATGYGWTGEARFLGPAEGVAVALSPRRLAADPLFAAIAHRASTRADYDPRPVAAATLRALAASVGSEVALSLITDRQRLGALTSLIVDGDDAQVSDPAFRRELAEWLRFDETEALARRDGLFSRASGSPALPRWLGSRMFDLAFTPRGEADKIARQMTHTAGAAVFTGPSDDPAGWIAVGRAFTRFALTATARGLKLAFLNQPVEDRPTRARLAAWLGAPDRRPDLVVRFGEGPAMPRSLRRPISAVLSA</sequence>
<gene>
    <name evidence="1" type="ordered locus">Caul_3174</name>
</gene>
<protein>
    <recommendedName>
        <fullName evidence="2">Nitroreductase domain-containing protein</fullName>
    </recommendedName>
</protein>